<protein>
    <submittedName>
        <fullName evidence="2">Uncharacterized protein</fullName>
    </submittedName>
</protein>
<keyword evidence="3" id="KW-1185">Reference proteome</keyword>
<reference evidence="1 4" key="2">
    <citation type="submission" date="2020-07" db="EMBL/GenBank/DDBJ databases">
        <authorList>
            <person name="Feng H."/>
        </authorList>
    </citation>
    <scope>NUCLEOTIDE SEQUENCE [LARGE SCALE GENOMIC DNA]</scope>
    <source>
        <strain evidence="4">s-12</strain>
        <strain evidence="1">S-12</strain>
    </source>
</reference>
<comment type="caution">
    <text evidence="2">The sequence shown here is derived from an EMBL/GenBank/DDBJ whole genome shotgun (WGS) entry which is preliminary data.</text>
</comment>
<dbReference type="Proteomes" id="UP000472971">
    <property type="component" value="Unassembled WGS sequence"/>
</dbReference>
<dbReference type="EMBL" id="JAAIWN010000096">
    <property type="protein sequence ID" value="NEY83197.1"/>
    <property type="molecule type" value="Genomic_DNA"/>
</dbReference>
<evidence type="ECO:0000313" key="3">
    <source>
        <dbReference type="Proteomes" id="UP000472971"/>
    </source>
</evidence>
<accession>A0A6B3W3X5</accession>
<evidence type="ECO:0000313" key="4">
    <source>
        <dbReference type="Proteomes" id="UP000570010"/>
    </source>
</evidence>
<sequence length="83" mass="9704">MAIYVMMKKILEDDNKVTYYFGPNESTLGILEYDKNTKKITIHEQVNDGIIPNEAYEKWVAQRIGQIIFKEGGFFPEKTTIER</sequence>
<organism evidence="2 3">
    <name type="scientific">Bacillus aquiflavi</name>
    <dbReference type="NCBI Taxonomy" id="2672567"/>
    <lineage>
        <taxon>Bacteria</taxon>
        <taxon>Bacillati</taxon>
        <taxon>Bacillota</taxon>
        <taxon>Bacilli</taxon>
        <taxon>Bacillales</taxon>
        <taxon>Bacillaceae</taxon>
        <taxon>Bacillus</taxon>
    </lineage>
</organism>
<reference evidence="2 3" key="1">
    <citation type="submission" date="2020-02" db="EMBL/GenBank/DDBJ databases">
        <title>Bacillus aquiflavi sp. nov., isolated from yellow water of strong flavor Chinese baijiu in Yibin region of China.</title>
        <authorList>
            <person name="Xie J."/>
        </authorList>
    </citation>
    <scope>NUCLEOTIDE SEQUENCE [LARGE SCALE GENOMIC DNA]</scope>
    <source>
        <strain evidence="2 3">3H-10</strain>
    </source>
</reference>
<evidence type="ECO:0000313" key="2">
    <source>
        <dbReference type="EMBL" id="NEY83197.1"/>
    </source>
</evidence>
<name>A0A6B3W3X5_9BACI</name>
<proteinExistence type="predicted"/>
<dbReference type="AlphaFoldDB" id="A0A6B3W3X5"/>
<gene>
    <name evidence="2" type="ORF">G4D64_17290</name>
    <name evidence="1" type="ORF">H1Z61_17340</name>
</gene>
<evidence type="ECO:0000313" key="1">
    <source>
        <dbReference type="EMBL" id="MBA4538838.1"/>
    </source>
</evidence>
<dbReference type="Proteomes" id="UP000570010">
    <property type="component" value="Unassembled WGS sequence"/>
</dbReference>
<dbReference type="EMBL" id="JACEIO010000092">
    <property type="protein sequence ID" value="MBA4538838.1"/>
    <property type="molecule type" value="Genomic_DNA"/>
</dbReference>
<dbReference type="RefSeq" id="WP_163243595.1">
    <property type="nucleotide sequence ID" value="NZ_CP082780.1"/>
</dbReference>